<keyword evidence="4" id="KW-0132">Cell division</keyword>
<dbReference type="GO" id="GO:0051301">
    <property type="term" value="P:cell division"/>
    <property type="evidence" value="ECO:0007669"/>
    <property type="project" value="UniProtKB-KW"/>
</dbReference>
<evidence type="ECO:0000256" key="6">
    <source>
        <dbReference type="ARBA" id="ARBA00023067"/>
    </source>
</evidence>
<proteinExistence type="inferred from homology"/>
<keyword evidence="7" id="KW-0131">Cell cycle</keyword>
<evidence type="ECO:0000256" key="7">
    <source>
        <dbReference type="ARBA" id="ARBA00023306"/>
    </source>
</evidence>
<keyword evidence="10" id="KW-1185">Reference proteome</keyword>
<dbReference type="Gene3D" id="1.25.10.10">
    <property type="entry name" value="Leucine-rich Repeat Variant"/>
    <property type="match status" value="1"/>
</dbReference>
<dbReference type="Proteomes" id="UP000724874">
    <property type="component" value="Unassembled WGS sequence"/>
</dbReference>
<reference evidence="9" key="1">
    <citation type="submission" date="2020-11" db="EMBL/GenBank/DDBJ databases">
        <authorList>
            <consortium name="DOE Joint Genome Institute"/>
            <person name="Ahrendt S."/>
            <person name="Riley R."/>
            <person name="Andreopoulos W."/>
            <person name="LaButti K."/>
            <person name="Pangilinan J."/>
            <person name="Ruiz-duenas F.J."/>
            <person name="Barrasa J.M."/>
            <person name="Sanchez-Garcia M."/>
            <person name="Camarero S."/>
            <person name="Miyauchi S."/>
            <person name="Serrano A."/>
            <person name="Linde D."/>
            <person name="Babiker R."/>
            <person name="Drula E."/>
            <person name="Ayuso-Fernandez I."/>
            <person name="Pacheco R."/>
            <person name="Padilla G."/>
            <person name="Ferreira P."/>
            <person name="Barriuso J."/>
            <person name="Kellner H."/>
            <person name="Castanera R."/>
            <person name="Alfaro M."/>
            <person name="Ramirez L."/>
            <person name="Pisabarro A.G."/>
            <person name="Kuo A."/>
            <person name="Tritt A."/>
            <person name="Lipzen A."/>
            <person name="He G."/>
            <person name="Yan M."/>
            <person name="Ng V."/>
            <person name="Cullen D."/>
            <person name="Martin F."/>
            <person name="Rosso M.-N."/>
            <person name="Henrissat B."/>
            <person name="Hibbett D."/>
            <person name="Martinez A.T."/>
            <person name="Grigoriev I.V."/>
        </authorList>
    </citation>
    <scope>NUCLEOTIDE SEQUENCE</scope>
    <source>
        <strain evidence="9">AH 44721</strain>
    </source>
</reference>
<dbReference type="GO" id="GO:0000796">
    <property type="term" value="C:condensin complex"/>
    <property type="evidence" value="ECO:0007669"/>
    <property type="project" value="InterPro"/>
</dbReference>
<dbReference type="Pfam" id="PF12719">
    <property type="entry name" value="Cnd3"/>
    <property type="match status" value="1"/>
</dbReference>
<evidence type="ECO:0000313" key="9">
    <source>
        <dbReference type="EMBL" id="KAF8906012.1"/>
    </source>
</evidence>
<dbReference type="PANTHER" id="PTHR14418:SF5">
    <property type="entry name" value="CONDENSIN COMPLEX SUBUNIT 3"/>
    <property type="match status" value="1"/>
</dbReference>
<gene>
    <name evidence="9" type="ORF">CPB84DRAFT_1889691</name>
</gene>
<protein>
    <submittedName>
        <fullName evidence="9">Nuclear condensing complex subunit</fullName>
    </submittedName>
</protein>
<dbReference type="SUPFAM" id="SSF48371">
    <property type="entry name" value="ARM repeat"/>
    <property type="match status" value="1"/>
</dbReference>
<comment type="subcellular location">
    <subcellularLocation>
        <location evidence="1">Chromosome</location>
    </subcellularLocation>
</comment>
<keyword evidence="3" id="KW-0158">Chromosome</keyword>
<dbReference type="EMBL" id="JADNYJ010000020">
    <property type="protein sequence ID" value="KAF8906012.1"/>
    <property type="molecule type" value="Genomic_DNA"/>
</dbReference>
<sequence length="980" mass="111565">MHTTSVNPSIASPFNGNQQGFAVRRIFDQAQISYANHRKNHVALFKLHTEYAAHKEFLNKGRSMKLTGERQFERLFHHLVLCVLPMKKGVVSADRIVKFIAGYIKFINEKADLEDNSDESDDEDETTASRFTEKLIKFLLPGFLAKNKNVRYRALQIVAEMISYLGQIDEDIFRTLRTALINRLDDRESAIRSQAVISLGKLSASEDPGVLDEEPSVIEMLLDVMSKDDSVDVRRTAILTIPINTETLPAVLDRMHDTDTTIRTTVYSKVLSTNLNTEEHENSDIIGPAHPYILTISQRAHIIQTGLDDRDLSVSSAAAALIASWVDVLTLKSANEEIKVEELKEKPETNVLSFLNLFDLEDGSIAEKALLSIFNTRPDIFGDIDFDDHYWANLTPEKAFLARVFVECCKVKKDDTRLEATMPVVTHIAFRIQEEYNMLDDFFLPTPFNEGLIDDSQDKREKEALSRKIVISELLKLAVHLDYSDEIGRRKTFELVRGMLRSEILPEMIIPPCLDVLRVLSATEGQLIRLVVETIQELREAIHAEVDVDIPEEDIDLETSSLSEHRQNAPLTRNQDMSPEQKLLADEVDLKCLLMCIGVLERVNGTLEKNITLEAILKDLIVPYVEREELIFQERAMKSLGLCCLIAQPLAFRSILPFMAKVPSSTPLIKVTLLQCIFDIFMVHETTIFKNKETTLEVVTKFLLANILQEQDPNVKAVLCEGTAKLVYSGLITSIEAIRTLIKTYLSPLTVGNQRLRQYLSVFFMTYSHSSPENQKRMGEIFIHVFLDASEDRKNNRDATINLETIGSSHVAAMFTEWTDPLLLADALKAESTQNERAVNYCIQIKMAEDILKVLFEKDLKVDIESDKRVLCQLLNSLHIPDVVDDYRIRSLKLLMDTLKIRRPLRDSACKTAFSKFESTITEKFEKQLEGFSEAEYRKLEELNGLFEFLDSIIPLDNEYVDVDIPRKGRKRSVMTMIGF</sequence>
<dbReference type="OrthoDB" id="27187at2759"/>
<dbReference type="InterPro" id="IPR025977">
    <property type="entry name" value="Cnd3_C"/>
</dbReference>
<evidence type="ECO:0000259" key="8">
    <source>
        <dbReference type="Pfam" id="PF12719"/>
    </source>
</evidence>
<evidence type="ECO:0000256" key="4">
    <source>
        <dbReference type="ARBA" id="ARBA00022618"/>
    </source>
</evidence>
<dbReference type="GO" id="GO:0007076">
    <property type="term" value="P:mitotic chromosome condensation"/>
    <property type="evidence" value="ECO:0007669"/>
    <property type="project" value="InterPro"/>
</dbReference>
<evidence type="ECO:0000256" key="5">
    <source>
        <dbReference type="ARBA" id="ARBA00022776"/>
    </source>
</evidence>
<dbReference type="InterPro" id="IPR016024">
    <property type="entry name" value="ARM-type_fold"/>
</dbReference>
<evidence type="ECO:0000256" key="3">
    <source>
        <dbReference type="ARBA" id="ARBA00022454"/>
    </source>
</evidence>
<name>A0A9P5NRG2_GYMJU</name>
<keyword evidence="5" id="KW-0498">Mitosis</keyword>
<organism evidence="9 10">
    <name type="scientific">Gymnopilus junonius</name>
    <name type="common">Spectacular rustgill mushroom</name>
    <name type="synonym">Gymnopilus spectabilis subsp. junonius</name>
    <dbReference type="NCBI Taxonomy" id="109634"/>
    <lineage>
        <taxon>Eukaryota</taxon>
        <taxon>Fungi</taxon>
        <taxon>Dikarya</taxon>
        <taxon>Basidiomycota</taxon>
        <taxon>Agaricomycotina</taxon>
        <taxon>Agaricomycetes</taxon>
        <taxon>Agaricomycetidae</taxon>
        <taxon>Agaricales</taxon>
        <taxon>Agaricineae</taxon>
        <taxon>Hymenogastraceae</taxon>
        <taxon>Gymnopilus</taxon>
    </lineage>
</organism>
<dbReference type="InterPro" id="IPR011989">
    <property type="entry name" value="ARM-like"/>
</dbReference>
<accession>A0A9P5NRG2</accession>
<dbReference type="AlphaFoldDB" id="A0A9P5NRG2"/>
<dbReference type="InterPro" id="IPR027165">
    <property type="entry name" value="CND3"/>
</dbReference>
<evidence type="ECO:0000313" key="10">
    <source>
        <dbReference type="Proteomes" id="UP000724874"/>
    </source>
</evidence>
<dbReference type="PANTHER" id="PTHR14418">
    <property type="entry name" value="CONDENSIN COMPLEX SUBUNIT 3-RELATED"/>
    <property type="match status" value="1"/>
</dbReference>
<feature type="domain" description="Nuclear condensin complex subunit 3 C-terminal" evidence="8">
    <location>
        <begin position="591"/>
        <end position="880"/>
    </location>
</feature>
<keyword evidence="6" id="KW-0226">DNA condensation</keyword>
<comment type="caution">
    <text evidence="9">The sequence shown here is derived from an EMBL/GenBank/DDBJ whole genome shotgun (WGS) entry which is preliminary data.</text>
</comment>
<evidence type="ECO:0000256" key="1">
    <source>
        <dbReference type="ARBA" id="ARBA00004286"/>
    </source>
</evidence>
<dbReference type="GO" id="GO:0000793">
    <property type="term" value="C:condensed chromosome"/>
    <property type="evidence" value="ECO:0007669"/>
    <property type="project" value="TreeGrafter"/>
</dbReference>
<evidence type="ECO:0000256" key="2">
    <source>
        <dbReference type="ARBA" id="ARBA00006533"/>
    </source>
</evidence>
<comment type="similarity">
    <text evidence="2">Belongs to the CND3 (condensin subunit 3) family.</text>
</comment>